<name>A0A058ZCB1_FONAL</name>
<gene>
    <name evidence="2" type="ORF">H696_02520</name>
</gene>
<feature type="region of interest" description="Disordered" evidence="1">
    <location>
        <begin position="496"/>
        <end position="517"/>
    </location>
</feature>
<feature type="compositionally biased region" description="Low complexity" evidence="1">
    <location>
        <begin position="64"/>
        <end position="84"/>
    </location>
</feature>
<dbReference type="RefSeq" id="XP_009494704.1">
    <property type="nucleotide sequence ID" value="XM_009496429.1"/>
</dbReference>
<sequence length="1023" mass="103653">MTLAPGMAAAGDTARPRSTSLLSTSSMASSVGEQADLSFGGDSTGDPTTPVSATALSPPATPQAAGSSGSVPTSSAASSSSSSTRKGWKRLREAWMLVSGSPGSGSTSGRSTPAGPGSSASGGQGTVSGTGPVAWPPGEGGDMSHPAPGASGAGMANVPGIFTPHAGLPGAGGLLSATSSQAGLIISPSELNSMDMNFRQRLAEYFQHCLADRLLGQAAPADGAGFGSLPIMLLAPTIPGQPGPSDPPDHPFIEGGLSLGDGHLTVDRILRGIQASHYPGMASRIGVSDSASIRSGMSGNPIAMSHSAATLPAQLSSPGASLRSSPSGDNISIHSGMSAPLLAGGLAGQLESTQAGLGLYFALSSVNLAHPGVRRSSCTPTGGAQVAVRGPAAPQSDPLCPPSPSVRTMRSVSSAGSAPVGSKMRLSAGHPDGFVAAAAAAAAVTSSASITSNGSNEAGPAGGAPPAAVAAAATAATTGSVFPSVDVPGSLAVAAPRRLSRSSTDVPGSPGLGPSDLHGDLVGAVRNLSGWPEPRLFAVDASLTLNQALASVIQFLVTDATGVLTPVGAGSGAGASCLLVIAPLASATLTSPGQAPILRLPSMSGFYLPPHVADSSGFNGPDAGSLPAGEPRKTPAAVMADLLSSPALEFDFSPANFWTFIEASLEEAGPPSRRLVHLFATPYQVYIGSGFEEASDPSGSGPGATTASIQFFPLCAPGRIRFTLVNASATNGLSFGFEMHVRDTVNATGPEHQAGDLTADAADAAATETTISLWAFSQQECESWLLHLSTCQFFSHRLTSGVMPVESDPHTPLAVFSQLYEGALSLSPKGPFPSDGGHLFDQPESTCFSEIFPSAGRSHWINTYSIERSHAAKLRAASLAEQIAGRHSQIQHCSQKLDSLAQERTRFLERTLRPLMIRLKEAEAVVANYAIANDARFGSLSHLSSLLELPESKGALSIGPASLVALVNSKIETLERDALHAVEVDRAMTTTRMVILYAILGPFVYWVIQRIGSAVTGLLAGHL</sequence>
<organism evidence="2">
    <name type="scientific">Fonticula alba</name>
    <name type="common">Slime mold</name>
    <dbReference type="NCBI Taxonomy" id="691883"/>
    <lineage>
        <taxon>Eukaryota</taxon>
        <taxon>Rotosphaerida</taxon>
        <taxon>Fonticulaceae</taxon>
        <taxon>Fonticula</taxon>
    </lineage>
</organism>
<evidence type="ECO:0000313" key="2">
    <source>
        <dbReference type="EMBL" id="KCV71581.1"/>
    </source>
</evidence>
<feature type="region of interest" description="Disordered" evidence="1">
    <location>
        <begin position="1"/>
        <end position="152"/>
    </location>
</feature>
<feature type="compositionally biased region" description="Low complexity" evidence="1">
    <location>
        <begin position="411"/>
        <end position="422"/>
    </location>
</feature>
<feature type="compositionally biased region" description="Low complexity" evidence="1">
    <location>
        <begin position="99"/>
        <end position="119"/>
    </location>
</feature>
<reference evidence="2" key="1">
    <citation type="submission" date="2013-04" db="EMBL/GenBank/DDBJ databases">
        <title>The Genome Sequence of Fonticula alba ATCC 38817.</title>
        <authorList>
            <consortium name="The Broad Institute Genomics Platform"/>
            <person name="Russ C."/>
            <person name="Cuomo C."/>
            <person name="Burger G."/>
            <person name="Gray M.W."/>
            <person name="Holland P.W.H."/>
            <person name="King N."/>
            <person name="Lang F.B.F."/>
            <person name="Roger A.J."/>
            <person name="Ruiz-Trillo I."/>
            <person name="Brown M."/>
            <person name="Walker B."/>
            <person name="Young S."/>
            <person name="Zeng Q."/>
            <person name="Gargeya S."/>
            <person name="Fitzgerald M."/>
            <person name="Haas B."/>
            <person name="Abouelleil A."/>
            <person name="Allen A.W."/>
            <person name="Alvarado L."/>
            <person name="Arachchi H.M."/>
            <person name="Berlin A.M."/>
            <person name="Chapman S.B."/>
            <person name="Gainer-Dewar J."/>
            <person name="Goldberg J."/>
            <person name="Griggs A."/>
            <person name="Gujja S."/>
            <person name="Hansen M."/>
            <person name="Howarth C."/>
            <person name="Imamovic A."/>
            <person name="Ireland A."/>
            <person name="Larimer J."/>
            <person name="McCowan C."/>
            <person name="Murphy C."/>
            <person name="Pearson M."/>
            <person name="Poon T.W."/>
            <person name="Priest M."/>
            <person name="Roberts A."/>
            <person name="Saif S."/>
            <person name="Shea T."/>
            <person name="Sisk P."/>
            <person name="Sykes S."/>
            <person name="Wortman J."/>
            <person name="Nusbaum C."/>
            <person name="Birren B."/>
        </authorList>
    </citation>
    <scope>NUCLEOTIDE SEQUENCE [LARGE SCALE GENOMIC DNA]</scope>
    <source>
        <strain evidence="2">ATCC 38817</strain>
    </source>
</reference>
<dbReference type="GeneID" id="20527245"/>
<feature type="region of interest" description="Disordered" evidence="1">
    <location>
        <begin position="380"/>
        <end position="424"/>
    </location>
</feature>
<dbReference type="Proteomes" id="UP000030693">
    <property type="component" value="Unassembled WGS sequence"/>
</dbReference>
<feature type="compositionally biased region" description="Polar residues" evidence="1">
    <location>
        <begin position="45"/>
        <end position="55"/>
    </location>
</feature>
<keyword evidence="3" id="KW-1185">Reference proteome</keyword>
<dbReference type="AlphaFoldDB" id="A0A058ZCB1"/>
<evidence type="ECO:0000256" key="1">
    <source>
        <dbReference type="SAM" id="MobiDB-lite"/>
    </source>
</evidence>
<protein>
    <submittedName>
        <fullName evidence="2">Uncharacterized protein</fullName>
    </submittedName>
</protein>
<feature type="compositionally biased region" description="Low complexity" evidence="1">
    <location>
        <begin position="18"/>
        <end position="30"/>
    </location>
</feature>
<accession>A0A058ZCB1</accession>
<proteinExistence type="predicted"/>
<evidence type="ECO:0000313" key="3">
    <source>
        <dbReference type="Proteomes" id="UP000030693"/>
    </source>
</evidence>
<dbReference type="EMBL" id="KB932203">
    <property type="protein sequence ID" value="KCV71581.1"/>
    <property type="molecule type" value="Genomic_DNA"/>
</dbReference>